<reference evidence="1 2" key="1">
    <citation type="submission" date="2020-08" db="EMBL/GenBank/DDBJ databases">
        <title>Genomic Encyclopedia of Type Strains, Phase III (KMG-III): the genomes of soil and plant-associated and newly described type strains.</title>
        <authorList>
            <person name="Whitman W."/>
        </authorList>
    </citation>
    <scope>NUCLEOTIDE SEQUENCE [LARGE SCALE GENOMIC DNA]</scope>
    <source>
        <strain evidence="1 2">CECT 8654</strain>
    </source>
</reference>
<protein>
    <submittedName>
        <fullName evidence="1">Uncharacterized protein</fullName>
    </submittedName>
</protein>
<dbReference type="AlphaFoldDB" id="A0A7W4W4M1"/>
<dbReference type="Proteomes" id="UP000537130">
    <property type="component" value="Unassembled WGS sequence"/>
</dbReference>
<name>A0A7W4W4M1_9GAMM</name>
<dbReference type="EMBL" id="JACHWY010000001">
    <property type="protein sequence ID" value="MBB3047235.1"/>
    <property type="molecule type" value="Genomic_DNA"/>
</dbReference>
<evidence type="ECO:0000313" key="2">
    <source>
        <dbReference type="Proteomes" id="UP000537130"/>
    </source>
</evidence>
<comment type="caution">
    <text evidence="1">The sequence shown here is derived from an EMBL/GenBank/DDBJ whole genome shotgun (WGS) entry which is preliminary data.</text>
</comment>
<sequence length="259" mass="28291">MSRYLILFFLTVASGYSLGGALLDRLMPFKDHFSESIEERCFGENAEPSLDAQCTLDEATRETIDVLLHGDPDQVIELESVAEAIREMLARGSSIDEVVDALPPFLQRQLPSMLRSSSCEFEHGGEVQIEFTGENVGYSTAPYEDYLELVVVCESPSQFKVVLVELADTVKTSFNAAYHPQSRVDVQLVDELHVTPARVTLMSGGALLSETVFESNGGVQVVPVLARLHAIDDSKRAPDGAGVVTGLPANARLIIYEIN</sequence>
<accession>A0A7W4W4M1</accession>
<evidence type="ECO:0000313" key="1">
    <source>
        <dbReference type="EMBL" id="MBB3047235.1"/>
    </source>
</evidence>
<proteinExistence type="predicted"/>
<keyword evidence="2" id="KW-1185">Reference proteome</keyword>
<gene>
    <name evidence="1" type="ORF">FHR99_001471</name>
</gene>
<dbReference type="RefSeq" id="WP_183409870.1">
    <property type="nucleotide sequence ID" value="NZ_JACHWY010000001.1"/>
</dbReference>
<organism evidence="1 2">
    <name type="scientific">Litorivivens lipolytica</name>
    <dbReference type="NCBI Taxonomy" id="1524264"/>
    <lineage>
        <taxon>Bacteria</taxon>
        <taxon>Pseudomonadati</taxon>
        <taxon>Pseudomonadota</taxon>
        <taxon>Gammaproteobacteria</taxon>
        <taxon>Litorivivens</taxon>
    </lineage>
</organism>